<evidence type="ECO:0000313" key="1">
    <source>
        <dbReference type="EMBL" id="SEM65344.1"/>
    </source>
</evidence>
<name>A0A1H8A5Z6_9SPHI</name>
<dbReference type="InterPro" id="IPR005077">
    <property type="entry name" value="Peptidase_C11"/>
</dbReference>
<dbReference type="RefSeq" id="WP_091206763.1">
    <property type="nucleotide sequence ID" value="NZ_FOCL01000001.1"/>
</dbReference>
<protein>
    <recommendedName>
        <fullName evidence="3">Cysteine peptidase C11 family protein</fullName>
    </recommendedName>
</protein>
<evidence type="ECO:0000313" key="2">
    <source>
        <dbReference type="Proteomes" id="UP000198942"/>
    </source>
</evidence>
<organism evidence="1 2">
    <name type="scientific">Mucilaginibacter gossypiicola</name>
    <dbReference type="NCBI Taxonomy" id="551995"/>
    <lineage>
        <taxon>Bacteria</taxon>
        <taxon>Pseudomonadati</taxon>
        <taxon>Bacteroidota</taxon>
        <taxon>Sphingobacteriia</taxon>
        <taxon>Sphingobacteriales</taxon>
        <taxon>Sphingobacteriaceae</taxon>
        <taxon>Mucilaginibacter</taxon>
    </lineage>
</organism>
<accession>A0A1H8A5Z6</accession>
<dbReference type="OrthoDB" id="780569at2"/>
<sequence length="588" mass="66939">MENFPENQCNKWLIVFLIYADFTTNEKLSMVERMKIMVNSMLGDIITTPINNKQTRMFVIMNNIKYTLGNKAYNTTAFFTIEAKKNGLGNRIKNCELVDNEADENGNLVLQKAEQLADILRKTNVKPDEEVFLITWDHGSAFGIFRKEIPVLNNNTVRTEIDRDLFQYPFIKMFWNRVKQKDTHGFLKNKQVATTHTTIQVGHTLIKIRNSPENEQRLKYYLESESGFVYDDKVSRIRFIGAGANADTGHSLFQQQKTAILSDGLLQNEMDVEPTAAEILTNSELDKCLELWLCGKRVGVLLMSNCWMMNLHTMYTLKDSVKCLVAPQGSIDLPGYNLKDILTEISAFAGNKLEPAELARTCVTTLDNSYSKSKAVMLDRSEPGVLKLFKVFAVDLSKTTGNKSILVQHKELLEGLIDLLIDQLKENSAVDTEMKYFLKYVRSVCFDFTGGFVMMIDIVNWIKAINSANQQFNSDLQKLTQMFTSQIAAFNQAVSKSSIVIETSSGSDIYSPNNLFTSNTKIDDFVTIKLPPTGYSFFFPIQNCKEIMHPSDYANVKANVLSDKLLEELPNWREFLKYIDPQIDSIFI</sequence>
<reference evidence="2" key="1">
    <citation type="submission" date="2016-10" db="EMBL/GenBank/DDBJ databases">
        <authorList>
            <person name="Varghese N."/>
            <person name="Submissions S."/>
        </authorList>
    </citation>
    <scope>NUCLEOTIDE SEQUENCE [LARGE SCALE GENOMIC DNA]</scope>
    <source>
        <strain evidence="2">Gh-48</strain>
    </source>
</reference>
<proteinExistence type="predicted"/>
<dbReference type="Proteomes" id="UP000198942">
    <property type="component" value="Unassembled WGS sequence"/>
</dbReference>
<dbReference type="Pfam" id="PF03415">
    <property type="entry name" value="Peptidase_C11"/>
    <property type="match status" value="1"/>
</dbReference>
<dbReference type="EMBL" id="FOCL01000001">
    <property type="protein sequence ID" value="SEM65344.1"/>
    <property type="molecule type" value="Genomic_DNA"/>
</dbReference>
<gene>
    <name evidence="1" type="ORF">SAMN05192574_101345</name>
</gene>
<evidence type="ECO:0008006" key="3">
    <source>
        <dbReference type="Google" id="ProtNLM"/>
    </source>
</evidence>
<dbReference type="AlphaFoldDB" id="A0A1H8A5Z6"/>
<keyword evidence="2" id="KW-1185">Reference proteome</keyword>